<evidence type="ECO:0000256" key="1">
    <source>
        <dbReference type="ARBA" id="ARBA00009835"/>
    </source>
</evidence>
<keyword evidence="5" id="KW-0443">Lipid metabolism</keyword>
<dbReference type="InterPro" id="IPR031331">
    <property type="entry name" value="NEUT/ALK_ceramidase_C"/>
</dbReference>
<evidence type="ECO:0000259" key="8">
    <source>
        <dbReference type="Pfam" id="PF17048"/>
    </source>
</evidence>
<comment type="similarity">
    <text evidence="1 5">Belongs to the neutral ceramidase family.</text>
</comment>
<feature type="binding site" evidence="4">
    <location>
        <position position="421"/>
    </location>
    <ligand>
        <name>Zn(2+)</name>
        <dbReference type="ChEBI" id="CHEBI:29105"/>
    </ligand>
</feature>
<keyword evidence="4" id="KW-0479">Metal-binding</keyword>
<dbReference type="EC" id="3.5.1.23" evidence="5"/>
<dbReference type="InterPro" id="IPR006823">
    <property type="entry name" value="Ceramidase_alk"/>
</dbReference>
<dbReference type="AlphaFoldDB" id="A0A238ZD96"/>
<dbReference type="RefSeq" id="WP_245818821.1">
    <property type="nucleotide sequence ID" value="NZ_FZNW01000020.1"/>
</dbReference>
<feature type="binding site" evidence="4">
    <location>
        <position position="208"/>
    </location>
    <ligand>
        <name>Zn(2+)</name>
        <dbReference type="ChEBI" id="CHEBI:29105"/>
    </ligand>
</feature>
<gene>
    <name evidence="9" type="ORF">SAMN06265360_12088</name>
</gene>
<organism evidence="9 10">
    <name type="scientific">Haloechinothrix alba</name>
    <dbReference type="NCBI Taxonomy" id="664784"/>
    <lineage>
        <taxon>Bacteria</taxon>
        <taxon>Bacillati</taxon>
        <taxon>Actinomycetota</taxon>
        <taxon>Actinomycetes</taxon>
        <taxon>Pseudonocardiales</taxon>
        <taxon>Pseudonocardiaceae</taxon>
        <taxon>Haloechinothrix</taxon>
    </lineage>
</organism>
<dbReference type="InterPro" id="IPR038445">
    <property type="entry name" value="NCDase_C_sf"/>
</dbReference>
<evidence type="ECO:0000256" key="6">
    <source>
        <dbReference type="SAM" id="MobiDB-lite"/>
    </source>
</evidence>
<accession>A0A238ZD96</accession>
<proteinExistence type="inferred from homology"/>
<feature type="binding site" evidence="4">
    <location>
        <position position="457"/>
    </location>
    <ligand>
        <name>Zn(2+)</name>
        <dbReference type="ChEBI" id="CHEBI:29105"/>
    </ligand>
</feature>
<dbReference type="GO" id="GO:0016020">
    <property type="term" value="C:membrane"/>
    <property type="evidence" value="ECO:0007669"/>
    <property type="project" value="GOC"/>
</dbReference>
<dbReference type="GO" id="GO:0046514">
    <property type="term" value="P:ceramide catabolic process"/>
    <property type="evidence" value="ECO:0007669"/>
    <property type="project" value="InterPro"/>
</dbReference>
<reference evidence="9 10" key="1">
    <citation type="submission" date="2017-06" db="EMBL/GenBank/DDBJ databases">
        <authorList>
            <person name="Kim H.J."/>
            <person name="Triplett B.A."/>
        </authorList>
    </citation>
    <scope>NUCLEOTIDE SEQUENCE [LARGE SCALE GENOMIC DNA]</scope>
    <source>
        <strain evidence="9 10">DSM 45207</strain>
    </source>
</reference>
<dbReference type="EMBL" id="FZNW01000020">
    <property type="protein sequence ID" value="SNR81059.1"/>
    <property type="molecule type" value="Genomic_DNA"/>
</dbReference>
<keyword evidence="5" id="KW-0746">Sphingolipid metabolism</keyword>
<dbReference type="GO" id="GO:0046512">
    <property type="term" value="P:sphingosine biosynthetic process"/>
    <property type="evidence" value="ECO:0007669"/>
    <property type="project" value="TreeGrafter"/>
</dbReference>
<keyword evidence="10" id="KW-1185">Reference proteome</keyword>
<dbReference type="Proteomes" id="UP000198348">
    <property type="component" value="Unassembled WGS sequence"/>
</dbReference>
<evidence type="ECO:0000256" key="4">
    <source>
        <dbReference type="PIRSR" id="PIRSR606823-2"/>
    </source>
</evidence>
<feature type="domain" description="Neutral/alkaline non-lysosomal ceramidase N-terminal" evidence="7">
    <location>
        <begin position="8"/>
        <end position="486"/>
    </location>
</feature>
<dbReference type="GO" id="GO:0017040">
    <property type="term" value="F:N-acylsphingosine amidohydrolase activity"/>
    <property type="evidence" value="ECO:0007669"/>
    <property type="project" value="UniProtKB-UniRule"/>
</dbReference>
<dbReference type="PANTHER" id="PTHR12670:SF1">
    <property type="entry name" value="NEUTRAL CERAMIDASE"/>
    <property type="match status" value="1"/>
</dbReference>
<comment type="cofactor">
    <cofactor evidence="4">
        <name>Zn(2+)</name>
        <dbReference type="ChEBI" id="CHEBI:29105"/>
    </cofactor>
    <text evidence="4">Binds 1 zinc ion per subunit.</text>
</comment>
<evidence type="ECO:0000256" key="3">
    <source>
        <dbReference type="PIRSR" id="PIRSR606823-1"/>
    </source>
</evidence>
<protein>
    <recommendedName>
        <fullName evidence="5">Neutral ceramidase</fullName>
        <ecNumber evidence="5">3.5.1.23</ecNumber>
    </recommendedName>
</protein>
<evidence type="ECO:0000256" key="2">
    <source>
        <dbReference type="ARBA" id="ARBA00022801"/>
    </source>
</evidence>
<dbReference type="GO" id="GO:0046872">
    <property type="term" value="F:metal ion binding"/>
    <property type="evidence" value="ECO:0007669"/>
    <property type="project" value="UniProtKB-KW"/>
</dbReference>
<dbReference type="Pfam" id="PF04734">
    <property type="entry name" value="Ceramidase_alk"/>
    <property type="match status" value="1"/>
</dbReference>
<dbReference type="GO" id="GO:0042759">
    <property type="term" value="P:long-chain fatty acid biosynthetic process"/>
    <property type="evidence" value="ECO:0007669"/>
    <property type="project" value="TreeGrafter"/>
</dbReference>
<feature type="domain" description="Neutral/alkaline non-lysosomal ceramidase C-terminal" evidence="8">
    <location>
        <begin position="489"/>
        <end position="644"/>
    </location>
</feature>
<evidence type="ECO:0000313" key="9">
    <source>
        <dbReference type="EMBL" id="SNR81059.1"/>
    </source>
</evidence>
<feature type="active site" description="Nucleophile" evidence="3">
    <location>
        <position position="260"/>
    </location>
</feature>
<dbReference type="Pfam" id="PF17048">
    <property type="entry name" value="Ceramidse_alk_C"/>
    <property type="match status" value="1"/>
</dbReference>
<feature type="compositionally biased region" description="Basic residues" evidence="6">
    <location>
        <begin position="510"/>
        <end position="522"/>
    </location>
</feature>
<feature type="region of interest" description="Disordered" evidence="6">
    <location>
        <begin position="500"/>
        <end position="534"/>
    </location>
</feature>
<keyword evidence="4" id="KW-0862">Zinc</keyword>
<evidence type="ECO:0000256" key="5">
    <source>
        <dbReference type="RuleBase" id="RU366019"/>
    </source>
</evidence>
<dbReference type="GO" id="GO:0005576">
    <property type="term" value="C:extracellular region"/>
    <property type="evidence" value="ECO:0007669"/>
    <property type="project" value="TreeGrafter"/>
</dbReference>
<name>A0A238ZD96_9PSEU</name>
<dbReference type="InterPro" id="IPR031329">
    <property type="entry name" value="NEUT/ALK_ceramidase_N"/>
</dbReference>
<keyword evidence="2 5" id="KW-0378">Hydrolase</keyword>
<evidence type="ECO:0000259" key="7">
    <source>
        <dbReference type="Pfam" id="PF04734"/>
    </source>
</evidence>
<sequence>MASGAGQFGVGRGIADVTGVAAGDGMMGYSRPQQRTAGIHQRLRARAFVVVDHTSGRRIAFVVADLGMIFQAVHQGVLAALAERYAGLYTERNVLLTATHTHAGPGGYSDYATYNLAIPGFRERTYRAVVDGITEAISAAHEDVRPGSIRLGRTELTDASANRSLPAYLRNPAQDRAHFPGAIDPAVTVLRLARHGTDVGSISWFATHGTSLTNRNRLISGDNKGYAAYAWEREHAGVDYLAGEPGFVAAFAQTNAGDMSPNLDLRPGSGPTRDEFANARIIGQRQCSAAMRAYTAAGASFAAGLDCRMRYVDMSAMTVSGEYTPDGRTHRTVPAAIGLPTLAGSVEDGPGIGIPEGLRNPAFDACGRPRWAGVRALTGEQAPKLGVLPAGRVRPRPWTPDVLPVQLVRIGGLYLAAAPAEFTIVAGLRVRRTCARELGVDVDDVVFQGYANAYSQYVTTPEEYDSQQYEGGSTLFGRYTLPAYQQEFAALATALRTGAELDTGPLPRERPRRHTGAGRRSRRDPGAGFGAVLSGPSVRYAPGERVRVTFVTGHPGNDPRRGGSFVEVQRWLDGGWLRHADDGDWSTRYHWHRGIMGPATATITWDVPEDTPGGQYRIVHHGDRVDVPGCAPVPFTGTSAAFDVRR</sequence>
<comment type="catalytic activity">
    <reaction evidence="5">
        <text>an N-acylsphing-4-enine + H2O = sphing-4-enine + a fatty acid</text>
        <dbReference type="Rhea" id="RHEA:20856"/>
        <dbReference type="ChEBI" id="CHEBI:15377"/>
        <dbReference type="ChEBI" id="CHEBI:28868"/>
        <dbReference type="ChEBI" id="CHEBI:52639"/>
        <dbReference type="ChEBI" id="CHEBI:57756"/>
        <dbReference type="EC" id="3.5.1.23"/>
    </reaction>
</comment>
<evidence type="ECO:0000313" key="10">
    <source>
        <dbReference type="Proteomes" id="UP000198348"/>
    </source>
</evidence>
<feature type="binding site" evidence="4">
    <location>
        <position position="100"/>
    </location>
    <ligand>
        <name>Zn(2+)</name>
        <dbReference type="ChEBI" id="CHEBI:29105"/>
    </ligand>
</feature>
<dbReference type="PANTHER" id="PTHR12670">
    <property type="entry name" value="CERAMIDASE"/>
    <property type="match status" value="1"/>
</dbReference>
<dbReference type="Gene3D" id="2.60.40.2300">
    <property type="entry name" value="Neutral/alkaline non-lysosomal ceramidase, C-terminal domain"/>
    <property type="match status" value="1"/>
</dbReference>